<dbReference type="Gene3D" id="1.10.3660.10">
    <property type="entry name" value="6-phosphogluconate dehydrogenase C-terminal like domain"/>
    <property type="match status" value="1"/>
</dbReference>
<dbReference type="GO" id="GO:0008977">
    <property type="term" value="F:prephenate dehydrogenase (NAD+) activity"/>
    <property type="evidence" value="ECO:0007669"/>
    <property type="project" value="UniProtKB-EC"/>
</dbReference>
<dbReference type="EC" id="1.3.1.12" evidence="3"/>
<evidence type="ECO:0000256" key="2">
    <source>
        <dbReference type="ARBA" id="ARBA00007964"/>
    </source>
</evidence>
<evidence type="ECO:0000313" key="12">
    <source>
        <dbReference type="Proteomes" id="UP000510621"/>
    </source>
</evidence>
<dbReference type="GO" id="GO:0070403">
    <property type="term" value="F:NAD+ binding"/>
    <property type="evidence" value="ECO:0007669"/>
    <property type="project" value="InterPro"/>
</dbReference>
<dbReference type="PANTHER" id="PTHR21363">
    <property type="entry name" value="PREPHENATE DEHYDROGENASE"/>
    <property type="match status" value="1"/>
</dbReference>
<comment type="similarity">
    <text evidence="2">Belongs to the prephenate/arogenate dehydrogenase family.</text>
</comment>
<dbReference type="KEGG" id="this:HZT40_06690"/>
<keyword evidence="6" id="KW-0560">Oxidoreductase</keyword>
<gene>
    <name evidence="11" type="ORF">HZT40_06690</name>
</gene>
<name>A0A7L6AY79_9GAMM</name>
<dbReference type="FunFam" id="1.10.3660.10:FF:000003">
    <property type="entry name" value="Prephenate dehydrogenase"/>
    <property type="match status" value="1"/>
</dbReference>
<evidence type="ECO:0000256" key="7">
    <source>
        <dbReference type="ARBA" id="ARBA00023027"/>
    </source>
</evidence>
<dbReference type="InterPro" id="IPR050812">
    <property type="entry name" value="Preph/Arog_dehydrog"/>
</dbReference>
<keyword evidence="7" id="KW-0520">NAD</keyword>
<dbReference type="GO" id="GO:0004665">
    <property type="term" value="F:prephenate dehydrogenase (NADP+) activity"/>
    <property type="evidence" value="ECO:0007669"/>
    <property type="project" value="InterPro"/>
</dbReference>
<evidence type="ECO:0000256" key="4">
    <source>
        <dbReference type="ARBA" id="ARBA00022498"/>
    </source>
</evidence>
<sequence>MIRKLVIFGVGLIGGSLALALRGANYCQTVVGCSRNAAHLQKAIDLGVIDSFTLDPQAAVQDADMVLLAVPMGAMGRLLEQIKPALPADAVLTDAGSTKGSIVAEVEQVFGKGFTRFVPGHPIAGREKSGVEAAIPDLYINRRVILTPLPHTDPTALRAVEDMWRMTGAVLESMPVALHDSVLAATSHLPHVLAFSLVDTLLNLPMREDIFRYAAGGFRDFTRIASSDPVMWRDICLANKDSIVEMIGKLQADLSEFATLVERQDGEGLYTRMSRAKQARDSYIAYLENHKASVQETQDDQ</sequence>
<dbReference type="InterPro" id="IPR036291">
    <property type="entry name" value="NAD(P)-bd_dom_sf"/>
</dbReference>
<keyword evidence="12" id="KW-1185">Reference proteome</keyword>
<evidence type="ECO:0000256" key="9">
    <source>
        <dbReference type="ARBA" id="ARBA00049260"/>
    </source>
</evidence>
<evidence type="ECO:0000256" key="1">
    <source>
        <dbReference type="ARBA" id="ARBA00005067"/>
    </source>
</evidence>
<keyword evidence="4" id="KW-0827">Tyrosine biosynthesis</keyword>
<dbReference type="InterPro" id="IPR046826">
    <property type="entry name" value="PDH_N"/>
</dbReference>
<proteinExistence type="inferred from homology"/>
<dbReference type="SUPFAM" id="SSF51735">
    <property type="entry name" value="NAD(P)-binding Rossmann-fold domains"/>
    <property type="match status" value="1"/>
</dbReference>
<comment type="pathway">
    <text evidence="1">Amino-acid biosynthesis; L-tyrosine biosynthesis; (4-hydroxyphenyl)pyruvate from prephenate (NAD(+) route): step 1/1.</text>
</comment>
<dbReference type="PROSITE" id="PS51257">
    <property type="entry name" value="PROKAR_LIPOPROTEIN"/>
    <property type="match status" value="1"/>
</dbReference>
<keyword evidence="8" id="KW-0057">Aromatic amino acid biosynthesis</keyword>
<evidence type="ECO:0000256" key="6">
    <source>
        <dbReference type="ARBA" id="ARBA00023002"/>
    </source>
</evidence>
<organism evidence="11 12">
    <name type="scientific">Candidatus Thiothrix singaporensis</name>
    <dbReference type="NCBI Taxonomy" id="2799669"/>
    <lineage>
        <taxon>Bacteria</taxon>
        <taxon>Pseudomonadati</taxon>
        <taxon>Pseudomonadota</taxon>
        <taxon>Gammaproteobacteria</taxon>
        <taxon>Thiotrichales</taxon>
        <taxon>Thiotrichaceae</taxon>
        <taxon>Thiothrix</taxon>
    </lineage>
</organism>
<evidence type="ECO:0000313" key="11">
    <source>
        <dbReference type="EMBL" id="QLQ34121.1"/>
    </source>
</evidence>
<dbReference type="PROSITE" id="PS51176">
    <property type="entry name" value="PDH_ADH"/>
    <property type="match status" value="1"/>
</dbReference>
<dbReference type="InterPro" id="IPR003099">
    <property type="entry name" value="Prephen_DH"/>
</dbReference>
<dbReference type="GO" id="GO:0006571">
    <property type="term" value="P:tyrosine biosynthetic process"/>
    <property type="evidence" value="ECO:0007669"/>
    <property type="project" value="UniProtKB-KW"/>
</dbReference>
<dbReference type="PANTHER" id="PTHR21363:SF0">
    <property type="entry name" value="PREPHENATE DEHYDROGENASE [NADP(+)]"/>
    <property type="match status" value="1"/>
</dbReference>
<protein>
    <recommendedName>
        <fullName evidence="3">prephenate dehydrogenase</fullName>
        <ecNumber evidence="3">1.3.1.12</ecNumber>
    </recommendedName>
</protein>
<dbReference type="InterPro" id="IPR008927">
    <property type="entry name" value="6-PGluconate_DH-like_C_sf"/>
</dbReference>
<dbReference type="AlphaFoldDB" id="A0A7L6AY79"/>
<evidence type="ECO:0000256" key="8">
    <source>
        <dbReference type="ARBA" id="ARBA00023141"/>
    </source>
</evidence>
<dbReference type="Proteomes" id="UP000510621">
    <property type="component" value="Chromosome"/>
</dbReference>
<dbReference type="SUPFAM" id="SSF48179">
    <property type="entry name" value="6-phosphogluconate dehydrogenase C-terminal domain-like"/>
    <property type="match status" value="1"/>
</dbReference>
<accession>A0A7L6AY79</accession>
<dbReference type="Pfam" id="PF20463">
    <property type="entry name" value="PDH_C"/>
    <property type="match status" value="1"/>
</dbReference>
<comment type="catalytic activity">
    <reaction evidence="9">
        <text>prephenate + NAD(+) = 3-(4-hydroxyphenyl)pyruvate + CO2 + NADH</text>
        <dbReference type="Rhea" id="RHEA:13869"/>
        <dbReference type="ChEBI" id="CHEBI:16526"/>
        <dbReference type="ChEBI" id="CHEBI:29934"/>
        <dbReference type="ChEBI" id="CHEBI:36242"/>
        <dbReference type="ChEBI" id="CHEBI:57540"/>
        <dbReference type="ChEBI" id="CHEBI:57945"/>
        <dbReference type="EC" id="1.3.1.12"/>
    </reaction>
</comment>
<feature type="domain" description="Prephenate/arogenate dehydrogenase" evidence="10">
    <location>
        <begin position="3"/>
        <end position="291"/>
    </location>
</feature>
<dbReference type="FunFam" id="3.40.50.720:FF:000208">
    <property type="entry name" value="Prephenate dehydrogenase"/>
    <property type="match status" value="1"/>
</dbReference>
<evidence type="ECO:0000256" key="3">
    <source>
        <dbReference type="ARBA" id="ARBA00012068"/>
    </source>
</evidence>
<reference evidence="11" key="1">
    <citation type="submission" date="2020-06" db="EMBL/GenBank/DDBJ databases">
        <title>Analysis procedures for assessing recovery of high quality, complete, closed genomes from Nanopore long read metagenome sequencing.</title>
        <authorList>
            <person name="Bessarab I."/>
            <person name="Arumugam K."/>
            <person name="Haryono M."/>
            <person name="Liu X."/>
            <person name="Roy S."/>
            <person name="Zuniga-Montanez R.E."/>
            <person name="Qiu G."/>
            <person name="Drautz-Moses D.I."/>
            <person name="Law Y.Y."/>
            <person name="Wuertz S."/>
            <person name="Lauro F.M."/>
            <person name="Huson D.H."/>
            <person name="Williams R.B."/>
        </authorList>
    </citation>
    <scope>NUCLEOTIDE SEQUENCE [LARGE SCALE GENOMIC DNA]</scope>
    <source>
        <strain evidence="11">SSD2</strain>
    </source>
</reference>
<evidence type="ECO:0000256" key="5">
    <source>
        <dbReference type="ARBA" id="ARBA00022605"/>
    </source>
</evidence>
<dbReference type="Gene3D" id="3.40.50.720">
    <property type="entry name" value="NAD(P)-binding Rossmann-like Domain"/>
    <property type="match status" value="1"/>
</dbReference>
<keyword evidence="5" id="KW-0028">Amino-acid biosynthesis</keyword>
<dbReference type="InterPro" id="IPR046825">
    <property type="entry name" value="PDH_C"/>
</dbReference>
<dbReference type="EMBL" id="CP059265">
    <property type="protein sequence ID" value="QLQ34121.1"/>
    <property type="molecule type" value="Genomic_DNA"/>
</dbReference>
<dbReference type="Pfam" id="PF02153">
    <property type="entry name" value="PDH_N"/>
    <property type="match status" value="1"/>
</dbReference>
<evidence type="ECO:0000259" key="10">
    <source>
        <dbReference type="PROSITE" id="PS51176"/>
    </source>
</evidence>